<keyword evidence="1" id="KW-0812">Transmembrane</keyword>
<name>A0AAD3SAH7_NEPGR</name>
<reference evidence="2" key="1">
    <citation type="submission" date="2023-05" db="EMBL/GenBank/DDBJ databases">
        <title>Nepenthes gracilis genome sequencing.</title>
        <authorList>
            <person name="Fukushima K."/>
        </authorList>
    </citation>
    <scope>NUCLEOTIDE SEQUENCE</scope>
    <source>
        <strain evidence="2">SING2019-196</strain>
    </source>
</reference>
<proteinExistence type="predicted"/>
<keyword evidence="1" id="KW-0472">Membrane</keyword>
<protein>
    <submittedName>
        <fullName evidence="2">Uncharacterized protein</fullName>
    </submittedName>
</protein>
<dbReference type="EMBL" id="BSYO01000007">
    <property type="protein sequence ID" value="GMH07538.1"/>
    <property type="molecule type" value="Genomic_DNA"/>
</dbReference>
<keyword evidence="1" id="KW-1133">Transmembrane helix</keyword>
<sequence>MLVSGTFDIAGLMECDAIAHGCYLAALDHSGCCVGCYFCRSGSCWMMWLPVALAVASVPCILWFPMLEVEDIFDDILALKLNGELAWAAVLFAEGGSRSCPEVGCWSPWLRSRCAIESDVELGPPALGSSVQTSPQEHSPVKLDSCMVKVPLSPLGTPRIPELPGESCSENNLATPSLKDVNGCLSSVSGLESPGNPDIPYRALTSQLRVDCTPVSVDTGLDLHLTADSPRSEPDNSMILVDAALPAGVVPRTASCPALMQQCTQKSHLPIGPSYAEILCCGTGDDPTGSLVGGEACWPISVDDRKAALGLVDAPLDPVLEPPIGLDSYPPGPPDPEVDLLKTPPSISRVWVMARVVQIVFMDVGTLLAILMVELRLMVLALSCCWDPELQRLVADYFSANAVMSCCLVFDDDGAG</sequence>
<comment type="caution">
    <text evidence="2">The sequence shown here is derived from an EMBL/GenBank/DDBJ whole genome shotgun (WGS) entry which is preliminary data.</text>
</comment>
<gene>
    <name evidence="2" type="ORF">Nepgr_009378</name>
</gene>
<organism evidence="2 3">
    <name type="scientific">Nepenthes gracilis</name>
    <name type="common">Slender pitcher plant</name>
    <dbReference type="NCBI Taxonomy" id="150966"/>
    <lineage>
        <taxon>Eukaryota</taxon>
        <taxon>Viridiplantae</taxon>
        <taxon>Streptophyta</taxon>
        <taxon>Embryophyta</taxon>
        <taxon>Tracheophyta</taxon>
        <taxon>Spermatophyta</taxon>
        <taxon>Magnoliopsida</taxon>
        <taxon>eudicotyledons</taxon>
        <taxon>Gunneridae</taxon>
        <taxon>Pentapetalae</taxon>
        <taxon>Caryophyllales</taxon>
        <taxon>Nepenthaceae</taxon>
        <taxon>Nepenthes</taxon>
    </lineage>
</organism>
<evidence type="ECO:0000313" key="3">
    <source>
        <dbReference type="Proteomes" id="UP001279734"/>
    </source>
</evidence>
<evidence type="ECO:0000256" key="1">
    <source>
        <dbReference type="SAM" id="Phobius"/>
    </source>
</evidence>
<feature type="transmembrane region" description="Helical" evidence="1">
    <location>
        <begin position="47"/>
        <end position="66"/>
    </location>
</feature>
<dbReference type="Proteomes" id="UP001279734">
    <property type="component" value="Unassembled WGS sequence"/>
</dbReference>
<dbReference type="AlphaFoldDB" id="A0AAD3SAH7"/>
<accession>A0AAD3SAH7</accession>
<evidence type="ECO:0000313" key="2">
    <source>
        <dbReference type="EMBL" id="GMH07538.1"/>
    </source>
</evidence>
<keyword evidence="3" id="KW-1185">Reference proteome</keyword>